<dbReference type="RefSeq" id="WP_307295548.1">
    <property type="nucleotide sequence ID" value="NZ_JAUSXV010000001.1"/>
</dbReference>
<feature type="domain" description="HTH gntR-type" evidence="4">
    <location>
        <begin position="11"/>
        <end position="79"/>
    </location>
</feature>
<dbReference type="InterPro" id="IPR000524">
    <property type="entry name" value="Tscrpt_reg_HTH_GntR"/>
</dbReference>
<evidence type="ECO:0000256" key="2">
    <source>
        <dbReference type="ARBA" id="ARBA00023125"/>
    </source>
</evidence>
<name>A0AAW8EX73_9MICO</name>
<dbReference type="CDD" id="cd07377">
    <property type="entry name" value="WHTH_GntR"/>
    <property type="match status" value="1"/>
</dbReference>
<evidence type="ECO:0000313" key="6">
    <source>
        <dbReference type="Proteomes" id="UP001244427"/>
    </source>
</evidence>
<proteinExistence type="predicted"/>
<dbReference type="AlphaFoldDB" id="A0AAW8EX73"/>
<accession>A0AAW8EX73</accession>
<dbReference type="SMART" id="SM00345">
    <property type="entry name" value="HTH_GNTR"/>
    <property type="match status" value="1"/>
</dbReference>
<sequence>MLIRIDADSPTAIFDQVAASIRTDIVTGRVVQGDRLPTAREVASALDINVHTVLRAYQQLRDEGLVDLRRGRGAVVSASAAALTDLAQEIHALVARAAQLGVSATTLAALVKETAP</sequence>
<evidence type="ECO:0000259" key="4">
    <source>
        <dbReference type="PROSITE" id="PS50949"/>
    </source>
</evidence>
<keyword evidence="2" id="KW-0238">DNA-binding</keyword>
<evidence type="ECO:0000313" key="5">
    <source>
        <dbReference type="EMBL" id="MDQ0647592.1"/>
    </source>
</evidence>
<keyword evidence="1" id="KW-0805">Transcription regulation</keyword>
<dbReference type="Pfam" id="PF00392">
    <property type="entry name" value="GntR"/>
    <property type="match status" value="1"/>
</dbReference>
<dbReference type="Proteomes" id="UP001244427">
    <property type="component" value="Unassembled WGS sequence"/>
</dbReference>
<dbReference type="GO" id="GO:0003700">
    <property type="term" value="F:DNA-binding transcription factor activity"/>
    <property type="evidence" value="ECO:0007669"/>
    <property type="project" value="InterPro"/>
</dbReference>
<reference evidence="5 6" key="1">
    <citation type="submission" date="2023-07" db="EMBL/GenBank/DDBJ databases">
        <title>Comparative genomics of wheat-associated soil bacteria to identify genetic determinants of phenazine resistance.</title>
        <authorList>
            <person name="Mouncey N."/>
        </authorList>
    </citation>
    <scope>NUCLEOTIDE SEQUENCE [LARGE SCALE GENOMIC DNA]</scope>
    <source>
        <strain evidence="5 6">W4I9-1</strain>
    </source>
</reference>
<dbReference type="PANTHER" id="PTHR38445">
    <property type="entry name" value="HTH-TYPE TRANSCRIPTIONAL REPRESSOR YTRA"/>
    <property type="match status" value="1"/>
</dbReference>
<gene>
    <name evidence="5" type="ORF">QFZ53_001788</name>
</gene>
<organism evidence="5 6">
    <name type="scientific">Microbacterium natoriense</name>
    <dbReference type="NCBI Taxonomy" id="284570"/>
    <lineage>
        <taxon>Bacteria</taxon>
        <taxon>Bacillati</taxon>
        <taxon>Actinomycetota</taxon>
        <taxon>Actinomycetes</taxon>
        <taxon>Micrococcales</taxon>
        <taxon>Microbacteriaceae</taxon>
        <taxon>Microbacterium</taxon>
    </lineage>
</organism>
<dbReference type="PANTHER" id="PTHR38445:SF7">
    <property type="entry name" value="GNTR-FAMILY TRANSCRIPTIONAL REGULATOR"/>
    <property type="match status" value="1"/>
</dbReference>
<keyword evidence="3" id="KW-0804">Transcription</keyword>
<dbReference type="EMBL" id="JAUSXV010000001">
    <property type="protein sequence ID" value="MDQ0647592.1"/>
    <property type="molecule type" value="Genomic_DNA"/>
</dbReference>
<dbReference type="GO" id="GO:0003677">
    <property type="term" value="F:DNA binding"/>
    <property type="evidence" value="ECO:0007669"/>
    <property type="project" value="UniProtKB-KW"/>
</dbReference>
<evidence type="ECO:0000256" key="3">
    <source>
        <dbReference type="ARBA" id="ARBA00023163"/>
    </source>
</evidence>
<dbReference type="Gene3D" id="1.10.10.10">
    <property type="entry name" value="Winged helix-like DNA-binding domain superfamily/Winged helix DNA-binding domain"/>
    <property type="match status" value="1"/>
</dbReference>
<evidence type="ECO:0000256" key="1">
    <source>
        <dbReference type="ARBA" id="ARBA00023015"/>
    </source>
</evidence>
<dbReference type="InterPro" id="IPR036388">
    <property type="entry name" value="WH-like_DNA-bd_sf"/>
</dbReference>
<keyword evidence="6" id="KW-1185">Reference proteome</keyword>
<protein>
    <submittedName>
        <fullName evidence="5">GntR family transcriptional regulator</fullName>
    </submittedName>
</protein>
<dbReference type="PROSITE" id="PS50949">
    <property type="entry name" value="HTH_GNTR"/>
    <property type="match status" value="1"/>
</dbReference>
<dbReference type="SUPFAM" id="SSF46785">
    <property type="entry name" value="Winged helix' DNA-binding domain"/>
    <property type="match status" value="1"/>
</dbReference>
<dbReference type="InterPro" id="IPR036390">
    <property type="entry name" value="WH_DNA-bd_sf"/>
</dbReference>
<comment type="caution">
    <text evidence="5">The sequence shown here is derived from an EMBL/GenBank/DDBJ whole genome shotgun (WGS) entry which is preliminary data.</text>
</comment>